<organism evidence="1">
    <name type="scientific">Arion vulgaris</name>
    <dbReference type="NCBI Taxonomy" id="1028688"/>
    <lineage>
        <taxon>Eukaryota</taxon>
        <taxon>Metazoa</taxon>
        <taxon>Spiralia</taxon>
        <taxon>Lophotrochozoa</taxon>
        <taxon>Mollusca</taxon>
        <taxon>Gastropoda</taxon>
        <taxon>Heterobranchia</taxon>
        <taxon>Euthyneura</taxon>
        <taxon>Panpulmonata</taxon>
        <taxon>Eupulmonata</taxon>
        <taxon>Stylommatophora</taxon>
        <taxon>Helicina</taxon>
        <taxon>Arionoidea</taxon>
        <taxon>Arionidae</taxon>
        <taxon>Arion</taxon>
    </lineage>
</organism>
<sequence>NIKDEIIVDTWNYISDVLEMEDQYSFQHSQLVRPNVCSENIPQHMIKMETNMGDEADNKERLTKQMINIVKYTGDEKGDYQMMAEHKEYSSITENGIEDLGLTSR</sequence>
<gene>
    <name evidence="1" type="primary">ORF111238</name>
</gene>
<proteinExistence type="predicted"/>
<feature type="non-terminal residue" evidence="1">
    <location>
        <position position="105"/>
    </location>
</feature>
<protein>
    <submittedName>
        <fullName evidence="1">Uncharacterized protein</fullName>
    </submittedName>
</protein>
<reference evidence="1" key="1">
    <citation type="submission" date="2014-12" db="EMBL/GenBank/DDBJ databases">
        <title>Insight into the proteome of Arion vulgaris.</title>
        <authorList>
            <person name="Aradska J."/>
            <person name="Bulat T."/>
            <person name="Smidak R."/>
            <person name="Sarate P."/>
            <person name="Gangsoo J."/>
            <person name="Sialana F."/>
            <person name="Bilban M."/>
            <person name="Lubec G."/>
        </authorList>
    </citation>
    <scope>NUCLEOTIDE SEQUENCE</scope>
    <source>
        <tissue evidence="1">Skin</tissue>
    </source>
</reference>
<dbReference type="AlphaFoldDB" id="A0A0B7ADA6"/>
<evidence type="ECO:0000313" key="1">
    <source>
        <dbReference type="EMBL" id="CEK78642.1"/>
    </source>
</evidence>
<name>A0A0B7ADA6_9EUPU</name>
<dbReference type="EMBL" id="HACG01031777">
    <property type="protein sequence ID" value="CEK78642.1"/>
    <property type="molecule type" value="Transcribed_RNA"/>
</dbReference>
<accession>A0A0B7ADA6</accession>
<feature type="non-terminal residue" evidence="1">
    <location>
        <position position="1"/>
    </location>
</feature>